<evidence type="ECO:0000313" key="3">
    <source>
        <dbReference type="Proteomes" id="UP001164929"/>
    </source>
</evidence>
<gene>
    <name evidence="2" type="ORF">NC653_022221</name>
</gene>
<dbReference type="EMBL" id="JAQIZT010000009">
    <property type="protein sequence ID" value="KAJ6983933.1"/>
    <property type="molecule type" value="Genomic_DNA"/>
</dbReference>
<feature type="region of interest" description="Disordered" evidence="1">
    <location>
        <begin position="24"/>
        <end position="60"/>
    </location>
</feature>
<protein>
    <submittedName>
        <fullName evidence="2">Uncharacterized protein</fullName>
    </submittedName>
</protein>
<feature type="compositionally biased region" description="Basic and acidic residues" evidence="1">
    <location>
        <begin position="31"/>
        <end position="60"/>
    </location>
</feature>
<comment type="caution">
    <text evidence="2">The sequence shown here is derived from an EMBL/GenBank/DDBJ whole genome shotgun (WGS) entry which is preliminary data.</text>
</comment>
<evidence type="ECO:0000256" key="1">
    <source>
        <dbReference type="SAM" id="MobiDB-lite"/>
    </source>
</evidence>
<proteinExistence type="predicted"/>
<sequence length="167" mass="17708">MGRGGFASCCYARTNVGGLTARSNAAIDDPFSGRRRPDSGHLPHSDDVRSGLNTDRKPHSDAVRSVLTIDMTRVPAQKVDNNRSYRWIAIKSDLTADMTRVPGKRSITVDATSPPAILCSSGCISSSLLHGTERPSDSESIASGMAGVRGGAGRVLDPRVDSVLMLL</sequence>
<name>A0AAD6QBF3_9ROSI</name>
<keyword evidence="3" id="KW-1185">Reference proteome</keyword>
<dbReference type="AlphaFoldDB" id="A0AAD6QBF3"/>
<dbReference type="Proteomes" id="UP001164929">
    <property type="component" value="Chromosome 9"/>
</dbReference>
<reference evidence="2" key="1">
    <citation type="journal article" date="2023" name="Mol. Ecol. Resour.">
        <title>Chromosome-level genome assembly of a triploid poplar Populus alba 'Berolinensis'.</title>
        <authorList>
            <person name="Chen S."/>
            <person name="Yu Y."/>
            <person name="Wang X."/>
            <person name="Wang S."/>
            <person name="Zhang T."/>
            <person name="Zhou Y."/>
            <person name="He R."/>
            <person name="Meng N."/>
            <person name="Wang Y."/>
            <person name="Liu W."/>
            <person name="Liu Z."/>
            <person name="Liu J."/>
            <person name="Guo Q."/>
            <person name="Huang H."/>
            <person name="Sederoff R.R."/>
            <person name="Wang G."/>
            <person name="Qu G."/>
            <person name="Chen S."/>
        </authorList>
    </citation>
    <scope>NUCLEOTIDE SEQUENCE</scope>
    <source>
        <strain evidence="2">SC-2020</strain>
    </source>
</reference>
<evidence type="ECO:0000313" key="2">
    <source>
        <dbReference type="EMBL" id="KAJ6983933.1"/>
    </source>
</evidence>
<accession>A0AAD6QBF3</accession>
<organism evidence="2 3">
    <name type="scientific">Populus alba x Populus x berolinensis</name>
    <dbReference type="NCBI Taxonomy" id="444605"/>
    <lineage>
        <taxon>Eukaryota</taxon>
        <taxon>Viridiplantae</taxon>
        <taxon>Streptophyta</taxon>
        <taxon>Embryophyta</taxon>
        <taxon>Tracheophyta</taxon>
        <taxon>Spermatophyta</taxon>
        <taxon>Magnoliopsida</taxon>
        <taxon>eudicotyledons</taxon>
        <taxon>Gunneridae</taxon>
        <taxon>Pentapetalae</taxon>
        <taxon>rosids</taxon>
        <taxon>fabids</taxon>
        <taxon>Malpighiales</taxon>
        <taxon>Salicaceae</taxon>
        <taxon>Saliceae</taxon>
        <taxon>Populus</taxon>
    </lineage>
</organism>